<dbReference type="Pfam" id="PF13416">
    <property type="entry name" value="SBP_bac_8"/>
    <property type="match status" value="1"/>
</dbReference>
<dbReference type="AlphaFoldDB" id="A0A9D1D1C4"/>
<sequence>MENIRRYLYFGVFLLIVCSVFSAGNPARAKAAEAITLWAWDESFNLKAAKLAAKEYEREHPEISVQVVTMEQEDIMDKLDNFLASGMYEELPNIILMEDYRSKAYLKKYPEEFLDLTEEMDFSSFIDYKVKAVTQEGRQYGIPFDCGAGVLFYRIDYLTQAGYSEEDMQELTWEEFIRIGKEIRDRVNVPLLAVEPDDLGLIRLMMQSAGSWYVKPGGNEAFIADNEVLKAAESIYEECIREGLTVSVSGWNQFVNAFQEGEVAAVPYGCWLASSIKEEETQAGKWRVAEFPRMETVPESKNASSIGGSSWYILAKKPGSREALEFMKAMFGDNPEFINTLIKEIDLVTAYKQAEELSNYQAKDDFFGGRNVMELYRRTALETPEVDFGWNTYAIEDIFSEELLKIFMGEDRDTAFRRAQKKAQAVIDS</sequence>
<reference evidence="1" key="2">
    <citation type="journal article" date="2021" name="PeerJ">
        <title>Extensive microbial diversity within the chicken gut microbiome revealed by metagenomics and culture.</title>
        <authorList>
            <person name="Gilroy R."/>
            <person name="Ravi A."/>
            <person name="Getino M."/>
            <person name="Pursley I."/>
            <person name="Horton D.L."/>
            <person name="Alikhan N.F."/>
            <person name="Baker D."/>
            <person name="Gharbi K."/>
            <person name="Hall N."/>
            <person name="Watson M."/>
            <person name="Adriaenssens E.M."/>
            <person name="Foster-Nyarko E."/>
            <person name="Jarju S."/>
            <person name="Secka A."/>
            <person name="Antonio M."/>
            <person name="Oren A."/>
            <person name="Chaudhuri R.R."/>
            <person name="La Ragione R."/>
            <person name="Hildebrand F."/>
            <person name="Pallen M.J."/>
        </authorList>
    </citation>
    <scope>NUCLEOTIDE SEQUENCE</scope>
    <source>
        <strain evidence="1">ChiSjej3B21-11622</strain>
    </source>
</reference>
<protein>
    <submittedName>
        <fullName evidence="1">Extracellular solute-binding protein</fullName>
    </submittedName>
</protein>
<dbReference type="SUPFAM" id="SSF53850">
    <property type="entry name" value="Periplasmic binding protein-like II"/>
    <property type="match status" value="1"/>
</dbReference>
<gene>
    <name evidence="1" type="ORF">IAB26_11045</name>
</gene>
<evidence type="ECO:0000313" key="2">
    <source>
        <dbReference type="Proteomes" id="UP000886886"/>
    </source>
</evidence>
<accession>A0A9D1D1C4</accession>
<dbReference type="InterPro" id="IPR006059">
    <property type="entry name" value="SBP"/>
</dbReference>
<name>A0A9D1D1C4_9FIRM</name>
<dbReference type="InterPro" id="IPR050490">
    <property type="entry name" value="Bact_solute-bd_prot1"/>
</dbReference>
<dbReference type="PANTHER" id="PTHR43649:SF32">
    <property type="entry name" value="SUGAR BINDING SECRETED PROTEIN"/>
    <property type="match status" value="1"/>
</dbReference>
<comment type="caution">
    <text evidence="1">The sequence shown here is derived from an EMBL/GenBank/DDBJ whole genome shotgun (WGS) entry which is preliminary data.</text>
</comment>
<evidence type="ECO:0000313" key="1">
    <source>
        <dbReference type="EMBL" id="HIQ97085.1"/>
    </source>
</evidence>
<organism evidence="1 2">
    <name type="scientific">Candidatus Limivivens merdigallinarum</name>
    <dbReference type="NCBI Taxonomy" id="2840859"/>
    <lineage>
        <taxon>Bacteria</taxon>
        <taxon>Bacillati</taxon>
        <taxon>Bacillota</taxon>
        <taxon>Clostridia</taxon>
        <taxon>Lachnospirales</taxon>
        <taxon>Lachnospiraceae</taxon>
        <taxon>Lachnospiraceae incertae sedis</taxon>
        <taxon>Candidatus Limivivens</taxon>
    </lineage>
</organism>
<dbReference type="Gene3D" id="3.40.190.10">
    <property type="entry name" value="Periplasmic binding protein-like II"/>
    <property type="match status" value="1"/>
</dbReference>
<dbReference type="PANTHER" id="PTHR43649">
    <property type="entry name" value="ARABINOSE-BINDING PROTEIN-RELATED"/>
    <property type="match status" value="1"/>
</dbReference>
<reference evidence="1" key="1">
    <citation type="submission" date="2020-10" db="EMBL/GenBank/DDBJ databases">
        <authorList>
            <person name="Gilroy R."/>
        </authorList>
    </citation>
    <scope>NUCLEOTIDE SEQUENCE</scope>
    <source>
        <strain evidence="1">ChiSjej3B21-11622</strain>
    </source>
</reference>
<proteinExistence type="predicted"/>
<dbReference type="Proteomes" id="UP000886886">
    <property type="component" value="Unassembled WGS sequence"/>
</dbReference>
<dbReference type="EMBL" id="DVFT01000160">
    <property type="protein sequence ID" value="HIQ97085.1"/>
    <property type="molecule type" value="Genomic_DNA"/>
</dbReference>